<evidence type="ECO:0008006" key="6">
    <source>
        <dbReference type="Google" id="ProtNLM"/>
    </source>
</evidence>
<dbReference type="InterPro" id="IPR041588">
    <property type="entry name" value="Integrase_H2C2"/>
</dbReference>
<dbReference type="PANTHER" id="PTHR47331">
    <property type="entry name" value="PHD-TYPE DOMAIN-CONTAINING PROTEIN"/>
    <property type="match status" value="1"/>
</dbReference>
<feature type="region of interest" description="Disordered" evidence="1">
    <location>
        <begin position="272"/>
        <end position="298"/>
    </location>
</feature>
<dbReference type="Pfam" id="PF17921">
    <property type="entry name" value="Integrase_H2C2"/>
    <property type="match status" value="1"/>
</dbReference>
<evidence type="ECO:0000259" key="3">
    <source>
        <dbReference type="Pfam" id="PF18701"/>
    </source>
</evidence>
<protein>
    <recommendedName>
        <fullName evidence="6">DUF5641 domain-containing protein</fullName>
    </recommendedName>
</protein>
<comment type="caution">
    <text evidence="4">The sequence shown here is derived from an EMBL/GenBank/DDBJ whole genome shotgun (WGS) entry which is preliminary data.</text>
</comment>
<keyword evidence="5" id="KW-1185">Reference proteome</keyword>
<accession>A0ABR3MST2</accession>
<feature type="region of interest" description="Disordered" evidence="1">
    <location>
        <begin position="196"/>
        <end position="218"/>
    </location>
</feature>
<sequence>MATSKDKSEALSESVRPKRQVRLPTYLSDYQVDITGHRELTSSHAGNIAAQTTFRLQEECSTESDGMVRRMPSAGPASTMPESQYAARDEWGEFYTDLEEIQAQLGQDTQLIRSLRDRVRQLVLSECCGTLEEISHTDTCSLLQNVRVSSPAARQALSNPAHISSPVSFSALPEVSPLQSQMSVVSSDKYHSVTHSKIQSTVEVNPPPQEDELWPEPPPPVCEDLPYRARVKRAFPVGYVTSISLSHPVQLAARKSVAQPLYRQEAPVLVNSVQNPSSMPPRGDIRANPMPQGPQDQASLPYYLRSPPTQAPYSFPYSAPWAAVPPPPQEQPVYGPRSGQWTEPWLKYPEMLYSQPHPPHHETVPTLLPAQEKEWPKAPAGPGEEDPTELRRSLFCHFISACSGSSVPEASQYATWNELVEATTRTLQRESAGKADQSMARLYQQAVSLLTKQSQLERFPEEYHLLKANKPIPSSSRLLVLCPEFDATDEVIRVGGRLRRADDLDPNFKHPIVLDPSHGITKLLIQDFDQRLCHPGPERVFAELRRSYWVLRGREAVRRHQRTCLECRQLRSKPVVPKMADLPPARLPAPHFGGAWEREIRSVKAALSTTIGAQSVPEEVLRTVLIEVEAILNSKPLGYVSANISDMDPITPNHLLMGRPNSSLPQVVYHDSESLSRRRWRQSQILADHFWAKFIRYYLPSLQLRQKWQVTTADLTEGSCVMMVDPQLPRTLWLVGKVERVFPSTDGHVRVAEVKVNGKSFTRPVAKLITLPKLPDEN</sequence>
<evidence type="ECO:0000313" key="4">
    <source>
        <dbReference type="EMBL" id="KAL1267625.1"/>
    </source>
</evidence>
<organism evidence="4 5">
    <name type="scientific">Cirrhinus molitorella</name>
    <name type="common">mud carp</name>
    <dbReference type="NCBI Taxonomy" id="172907"/>
    <lineage>
        <taxon>Eukaryota</taxon>
        <taxon>Metazoa</taxon>
        <taxon>Chordata</taxon>
        <taxon>Craniata</taxon>
        <taxon>Vertebrata</taxon>
        <taxon>Euteleostomi</taxon>
        <taxon>Actinopterygii</taxon>
        <taxon>Neopterygii</taxon>
        <taxon>Teleostei</taxon>
        <taxon>Ostariophysi</taxon>
        <taxon>Cypriniformes</taxon>
        <taxon>Cyprinidae</taxon>
        <taxon>Labeoninae</taxon>
        <taxon>Labeonini</taxon>
        <taxon>Cirrhinus</taxon>
    </lineage>
</organism>
<dbReference type="EMBL" id="JAYMGO010000009">
    <property type="protein sequence ID" value="KAL1267625.1"/>
    <property type="molecule type" value="Genomic_DNA"/>
</dbReference>
<name>A0ABR3MST2_9TELE</name>
<feature type="domain" description="Integrase zinc-binding" evidence="2">
    <location>
        <begin position="521"/>
        <end position="571"/>
    </location>
</feature>
<reference evidence="4 5" key="1">
    <citation type="submission" date="2023-09" db="EMBL/GenBank/DDBJ databases">
        <authorList>
            <person name="Wang M."/>
        </authorList>
    </citation>
    <scope>NUCLEOTIDE SEQUENCE [LARGE SCALE GENOMIC DNA]</scope>
    <source>
        <strain evidence="4">GT-2023</strain>
        <tissue evidence="4">Liver</tissue>
    </source>
</reference>
<proteinExistence type="predicted"/>
<evidence type="ECO:0000256" key="1">
    <source>
        <dbReference type="SAM" id="MobiDB-lite"/>
    </source>
</evidence>
<gene>
    <name evidence="4" type="ORF">QQF64_032988</name>
</gene>
<dbReference type="Proteomes" id="UP001558613">
    <property type="component" value="Unassembled WGS sequence"/>
</dbReference>
<feature type="region of interest" description="Disordered" evidence="1">
    <location>
        <begin position="61"/>
        <end position="82"/>
    </location>
</feature>
<evidence type="ECO:0000313" key="5">
    <source>
        <dbReference type="Proteomes" id="UP001558613"/>
    </source>
</evidence>
<evidence type="ECO:0000259" key="2">
    <source>
        <dbReference type="Pfam" id="PF17921"/>
    </source>
</evidence>
<dbReference type="InterPro" id="IPR040676">
    <property type="entry name" value="DUF5641"/>
</dbReference>
<feature type="domain" description="DUF5641" evidence="3">
    <location>
        <begin position="678"/>
        <end position="771"/>
    </location>
</feature>
<dbReference type="PANTHER" id="PTHR47331:SF1">
    <property type="entry name" value="GAG-LIKE PROTEIN"/>
    <property type="match status" value="1"/>
</dbReference>
<dbReference type="Pfam" id="PF18701">
    <property type="entry name" value="DUF5641"/>
    <property type="match status" value="1"/>
</dbReference>